<dbReference type="InterPro" id="IPR005122">
    <property type="entry name" value="Uracil-DNA_glycosylase-like"/>
</dbReference>
<comment type="caution">
    <text evidence="14">The sequence shown here is derived from an EMBL/GenBank/DDBJ whole genome shotgun (WGS) entry which is preliminary data.</text>
</comment>
<keyword evidence="10" id="KW-0411">Iron-sulfur</keyword>
<gene>
    <name evidence="14" type="ORF">EV665_102173</name>
</gene>
<dbReference type="Proteomes" id="UP000295351">
    <property type="component" value="Unassembled WGS sequence"/>
</dbReference>
<evidence type="ECO:0000256" key="3">
    <source>
        <dbReference type="ARBA" id="ARBA00012030"/>
    </source>
</evidence>
<dbReference type="SMART" id="SM00987">
    <property type="entry name" value="UreE_C"/>
    <property type="match status" value="1"/>
</dbReference>
<proteinExistence type="inferred from homology"/>
<evidence type="ECO:0000256" key="8">
    <source>
        <dbReference type="ARBA" id="ARBA00022801"/>
    </source>
</evidence>
<dbReference type="CDD" id="cd10030">
    <property type="entry name" value="UDG-F4_TTUDGA_SPO1dp_like"/>
    <property type="match status" value="1"/>
</dbReference>
<dbReference type="PANTHER" id="PTHR33693">
    <property type="entry name" value="TYPE-5 URACIL-DNA GLYCOSYLASE"/>
    <property type="match status" value="1"/>
</dbReference>
<dbReference type="AlphaFoldDB" id="A0A4R2D6D4"/>
<evidence type="ECO:0000256" key="5">
    <source>
        <dbReference type="ARBA" id="ARBA00022485"/>
    </source>
</evidence>
<feature type="domain" description="Uracil-DNA glycosylase-like" evidence="13">
    <location>
        <begin position="130"/>
        <end position="280"/>
    </location>
</feature>
<keyword evidence="9" id="KW-0408">Iron</keyword>
<keyword evidence="6" id="KW-0479">Metal-binding</keyword>
<evidence type="ECO:0000256" key="11">
    <source>
        <dbReference type="ARBA" id="ARBA00023204"/>
    </source>
</evidence>
<feature type="compositionally biased region" description="Low complexity" evidence="12">
    <location>
        <begin position="53"/>
        <end position="82"/>
    </location>
</feature>
<dbReference type="RefSeq" id="WP_133033177.1">
    <property type="nucleotide sequence ID" value="NZ_BAABEI010000012.1"/>
</dbReference>
<evidence type="ECO:0000313" key="14">
    <source>
        <dbReference type="EMBL" id="TCN47654.1"/>
    </source>
</evidence>
<dbReference type="GO" id="GO:0006281">
    <property type="term" value="P:DNA repair"/>
    <property type="evidence" value="ECO:0007669"/>
    <property type="project" value="UniProtKB-KW"/>
</dbReference>
<organism evidence="14 15">
    <name type="scientific">Shinella granuli</name>
    <dbReference type="NCBI Taxonomy" id="323621"/>
    <lineage>
        <taxon>Bacteria</taxon>
        <taxon>Pseudomonadati</taxon>
        <taxon>Pseudomonadota</taxon>
        <taxon>Alphaproteobacteria</taxon>
        <taxon>Hyphomicrobiales</taxon>
        <taxon>Rhizobiaceae</taxon>
        <taxon>Shinella</taxon>
    </lineage>
</organism>
<name>A0A4R2D6D4_SHIGR</name>
<evidence type="ECO:0000256" key="7">
    <source>
        <dbReference type="ARBA" id="ARBA00022763"/>
    </source>
</evidence>
<dbReference type="InterPro" id="IPR005273">
    <property type="entry name" value="Ura-DNA_glyco_family4"/>
</dbReference>
<reference evidence="14 15" key="1">
    <citation type="submission" date="2019-03" db="EMBL/GenBank/DDBJ databases">
        <title>Genomic Encyclopedia of Type Strains, Phase IV (KMG-IV): sequencing the most valuable type-strain genomes for metagenomic binning, comparative biology and taxonomic classification.</title>
        <authorList>
            <person name="Goeker M."/>
        </authorList>
    </citation>
    <scope>NUCLEOTIDE SEQUENCE [LARGE SCALE GENOMIC DNA]</scope>
    <source>
        <strain evidence="14 15">DSM 18401</strain>
    </source>
</reference>
<sequence length="288" mass="31324">MNAANDLNPAQLRSLLHFYADAGVEWLLEEEAVDRIAEFEAMRAARGMQAPRETAPAPQQATRPAPARQEQSRAAAPAPNVLPNVAIPDSQAVAEAEFAAGSARSLEELRTAMEAFNGCNLKTSARCLVFAAGNAKPSVMVIGAMPNADDDRDGQPFSGRQGTMLDRMLAGIGLDRADLLLSNVVPWRPPGNRPPSQREADICRPFIERQIALAEPNHLLILGNFAARFLLRSSDTIHQLRGEWREVAISGRTIPAFATLHPQDLVTAPVSKRLVWQDLLAFRAGLRA</sequence>
<dbReference type="SUPFAM" id="SSF52141">
    <property type="entry name" value="Uracil-DNA glycosylase-like"/>
    <property type="match status" value="1"/>
</dbReference>
<evidence type="ECO:0000256" key="12">
    <source>
        <dbReference type="SAM" id="MobiDB-lite"/>
    </source>
</evidence>
<evidence type="ECO:0000256" key="9">
    <source>
        <dbReference type="ARBA" id="ARBA00023004"/>
    </source>
</evidence>
<evidence type="ECO:0000256" key="1">
    <source>
        <dbReference type="ARBA" id="ARBA00001400"/>
    </source>
</evidence>
<evidence type="ECO:0000256" key="2">
    <source>
        <dbReference type="ARBA" id="ARBA00006521"/>
    </source>
</evidence>
<keyword evidence="5" id="KW-0004">4Fe-4S</keyword>
<keyword evidence="11" id="KW-0234">DNA repair</keyword>
<keyword evidence="8" id="KW-0378">Hydrolase</keyword>
<dbReference type="GO" id="GO:0004844">
    <property type="term" value="F:uracil DNA N-glycosylase activity"/>
    <property type="evidence" value="ECO:0007669"/>
    <property type="project" value="UniProtKB-EC"/>
</dbReference>
<evidence type="ECO:0000259" key="13">
    <source>
        <dbReference type="SMART" id="SM00986"/>
    </source>
</evidence>
<dbReference type="InterPro" id="IPR051536">
    <property type="entry name" value="UDG_Type-4/5"/>
</dbReference>
<keyword evidence="7" id="KW-0227">DNA damage</keyword>
<dbReference type="EC" id="3.2.2.27" evidence="3"/>
<protein>
    <recommendedName>
        <fullName evidence="4">Type-4 uracil-DNA glycosylase</fullName>
        <ecNumber evidence="3">3.2.2.27</ecNumber>
    </recommendedName>
</protein>
<comment type="similarity">
    <text evidence="2">Belongs to the uracil-DNA glycosylase (UDG) superfamily. Type 4 (UDGa) family.</text>
</comment>
<feature type="region of interest" description="Disordered" evidence="12">
    <location>
        <begin position="47"/>
        <end position="82"/>
    </location>
</feature>
<keyword evidence="15" id="KW-1185">Reference proteome</keyword>
<comment type="catalytic activity">
    <reaction evidence="1">
        <text>Hydrolyzes single-stranded DNA or mismatched double-stranded DNA and polynucleotides, releasing free uracil.</text>
        <dbReference type="EC" id="3.2.2.27"/>
    </reaction>
</comment>
<accession>A0A4R2D6D4</accession>
<dbReference type="SMART" id="SM00986">
    <property type="entry name" value="UDG"/>
    <property type="match status" value="1"/>
</dbReference>
<dbReference type="PANTHER" id="PTHR33693:SF1">
    <property type="entry name" value="TYPE-4 URACIL-DNA GLYCOSYLASE"/>
    <property type="match status" value="1"/>
</dbReference>
<evidence type="ECO:0000256" key="10">
    <source>
        <dbReference type="ARBA" id="ARBA00023014"/>
    </source>
</evidence>
<dbReference type="EMBL" id="SLVX01000002">
    <property type="protein sequence ID" value="TCN47654.1"/>
    <property type="molecule type" value="Genomic_DNA"/>
</dbReference>
<evidence type="ECO:0000256" key="6">
    <source>
        <dbReference type="ARBA" id="ARBA00022723"/>
    </source>
</evidence>
<evidence type="ECO:0000313" key="15">
    <source>
        <dbReference type="Proteomes" id="UP000295351"/>
    </source>
</evidence>
<dbReference type="Gene3D" id="3.40.470.10">
    <property type="entry name" value="Uracil-DNA glycosylase-like domain"/>
    <property type="match status" value="1"/>
</dbReference>
<dbReference type="InterPro" id="IPR036895">
    <property type="entry name" value="Uracil-DNA_glycosylase-like_sf"/>
</dbReference>
<dbReference type="GO" id="GO:0051539">
    <property type="term" value="F:4 iron, 4 sulfur cluster binding"/>
    <property type="evidence" value="ECO:0007669"/>
    <property type="project" value="UniProtKB-KW"/>
</dbReference>
<evidence type="ECO:0000256" key="4">
    <source>
        <dbReference type="ARBA" id="ARBA00019403"/>
    </source>
</evidence>
<dbReference type="Pfam" id="PF03167">
    <property type="entry name" value="UDG"/>
    <property type="match status" value="1"/>
</dbReference>
<dbReference type="NCBIfam" id="TIGR00758">
    <property type="entry name" value="UDG_fam4"/>
    <property type="match status" value="1"/>
</dbReference>
<dbReference type="GO" id="GO:0046872">
    <property type="term" value="F:metal ion binding"/>
    <property type="evidence" value="ECO:0007669"/>
    <property type="project" value="UniProtKB-KW"/>
</dbReference>